<dbReference type="Gene3D" id="3.40.1580.10">
    <property type="entry name" value="SMI1/KNR4-like"/>
    <property type="match status" value="1"/>
</dbReference>
<evidence type="ECO:0000313" key="9">
    <source>
        <dbReference type="Proteomes" id="UP000285865"/>
    </source>
</evidence>
<evidence type="ECO:0000313" key="7">
    <source>
        <dbReference type="Proteomes" id="UP000266066"/>
    </source>
</evidence>
<dbReference type="Proteomes" id="UP000285865">
    <property type="component" value="Unassembled WGS sequence"/>
</dbReference>
<dbReference type="EMBL" id="QRKN01000056">
    <property type="protein sequence ID" value="RHI15071.1"/>
    <property type="molecule type" value="Genomic_DNA"/>
</dbReference>
<protein>
    <recommendedName>
        <fullName evidence="11">SMI1/KNR4 family protein</fullName>
    </recommendedName>
</protein>
<evidence type="ECO:0000313" key="10">
    <source>
        <dbReference type="Proteomes" id="UP000286104"/>
    </source>
</evidence>
<gene>
    <name evidence="5" type="ORF">DW172_17260</name>
    <name evidence="4" type="ORF">DW848_16950</name>
    <name evidence="3" type="ORF">DWX06_16545</name>
    <name evidence="2" type="ORF">DWY38_17125</name>
    <name evidence="1" type="ORF">DXB99_15135</name>
</gene>
<dbReference type="Proteomes" id="UP000260758">
    <property type="component" value="Unassembled WGS sequence"/>
</dbReference>
<organism evidence="2 7">
    <name type="scientific">Agathobacter rectalis</name>
    <dbReference type="NCBI Taxonomy" id="39491"/>
    <lineage>
        <taxon>Bacteria</taxon>
        <taxon>Bacillati</taxon>
        <taxon>Bacillota</taxon>
        <taxon>Clostridia</taxon>
        <taxon>Lachnospirales</taxon>
        <taxon>Lachnospiraceae</taxon>
        <taxon>Agathobacter</taxon>
    </lineage>
</organism>
<dbReference type="InterPro" id="IPR037883">
    <property type="entry name" value="Knr4/Smi1-like_sf"/>
</dbReference>
<proteinExistence type="predicted"/>
<dbReference type="Proteomes" id="UP000266066">
    <property type="component" value="Unassembled WGS sequence"/>
</dbReference>
<evidence type="ECO:0000313" key="2">
    <source>
        <dbReference type="EMBL" id="RGR49519.1"/>
    </source>
</evidence>
<evidence type="ECO:0000313" key="6">
    <source>
        <dbReference type="Proteomes" id="UP000260758"/>
    </source>
</evidence>
<sequence>MKYAIEIALNRIIPKEIKSIIATQRTLDILIDGVTENFVVIPMDEMLEVYKEQENLFDYDVIPFAILDDDYLCLYYQNNGISIIYWSSERALESKNMAIFQLYSSYEDFVKDCITTKPPHGQA</sequence>
<evidence type="ECO:0000313" key="8">
    <source>
        <dbReference type="Proteomes" id="UP000284296"/>
    </source>
</evidence>
<evidence type="ECO:0000313" key="3">
    <source>
        <dbReference type="EMBL" id="RGT75912.1"/>
    </source>
</evidence>
<evidence type="ECO:0000313" key="4">
    <source>
        <dbReference type="EMBL" id="RHC33191.1"/>
    </source>
</evidence>
<dbReference type="EMBL" id="QSHU01000066">
    <property type="protein sequence ID" value="RHC33191.1"/>
    <property type="molecule type" value="Genomic_DNA"/>
</dbReference>
<evidence type="ECO:0008006" key="11">
    <source>
        <dbReference type="Google" id="ProtNLM"/>
    </source>
</evidence>
<name>A0A395UYF0_9FIRM</name>
<dbReference type="SUPFAM" id="SSF160631">
    <property type="entry name" value="SMI1/KNR4-like"/>
    <property type="match status" value="1"/>
</dbReference>
<comment type="caution">
    <text evidence="2">The sequence shown here is derived from an EMBL/GenBank/DDBJ whole genome shotgun (WGS) entry which is preliminary data.</text>
</comment>
<evidence type="ECO:0000313" key="5">
    <source>
        <dbReference type="EMBL" id="RHI15071.1"/>
    </source>
</evidence>
<dbReference type="EMBL" id="QRXG01000076">
    <property type="protein sequence ID" value="RGT75912.1"/>
    <property type="molecule type" value="Genomic_DNA"/>
</dbReference>
<accession>A0A395UYF0</accession>
<dbReference type="EMBL" id="QSTP01000022">
    <property type="protein sequence ID" value="RGM68057.1"/>
    <property type="molecule type" value="Genomic_DNA"/>
</dbReference>
<dbReference type="EMBL" id="QRUJ01000084">
    <property type="protein sequence ID" value="RGR49519.1"/>
    <property type="molecule type" value="Genomic_DNA"/>
</dbReference>
<dbReference type="AlphaFoldDB" id="A0A395UYF0"/>
<reference evidence="6 7" key="1">
    <citation type="submission" date="2018-08" db="EMBL/GenBank/DDBJ databases">
        <title>A genome reference for cultivated species of the human gut microbiota.</title>
        <authorList>
            <person name="Zou Y."/>
            <person name="Xue W."/>
            <person name="Luo G."/>
        </authorList>
    </citation>
    <scope>NUCLEOTIDE SEQUENCE [LARGE SCALE GENOMIC DNA]</scope>
    <source>
        <strain evidence="3 8">AF18-16LB</strain>
        <strain evidence="2 7">AF25-15</strain>
        <strain evidence="5 9">AM16-11</strain>
        <strain evidence="4 10">AM36-3AA</strain>
        <strain evidence="1 6">OM07-13</strain>
    </source>
</reference>
<dbReference type="Proteomes" id="UP000286104">
    <property type="component" value="Unassembled WGS sequence"/>
</dbReference>
<evidence type="ECO:0000313" key="1">
    <source>
        <dbReference type="EMBL" id="RGM68057.1"/>
    </source>
</evidence>
<dbReference type="RefSeq" id="WP_021981973.1">
    <property type="nucleotide sequence ID" value="NZ_QRKN01000056.1"/>
</dbReference>
<dbReference type="Proteomes" id="UP000284296">
    <property type="component" value="Unassembled WGS sequence"/>
</dbReference>